<proteinExistence type="predicted"/>
<dbReference type="OrthoDB" id="410307at2759"/>
<reference evidence="1" key="1">
    <citation type="submission" date="2021-02" db="EMBL/GenBank/DDBJ databases">
        <authorList>
            <person name="Dougan E. K."/>
            <person name="Rhodes N."/>
            <person name="Thang M."/>
            <person name="Chan C."/>
        </authorList>
    </citation>
    <scope>NUCLEOTIDE SEQUENCE</scope>
</reference>
<evidence type="ECO:0000313" key="1">
    <source>
        <dbReference type="EMBL" id="CAE7447376.1"/>
    </source>
</evidence>
<evidence type="ECO:0000313" key="2">
    <source>
        <dbReference type="Proteomes" id="UP000604046"/>
    </source>
</evidence>
<comment type="caution">
    <text evidence="1">The sequence shown here is derived from an EMBL/GenBank/DDBJ whole genome shotgun (WGS) entry which is preliminary data.</text>
</comment>
<keyword evidence="2" id="KW-1185">Reference proteome</keyword>
<accession>A0A812RN54</accession>
<sequence length="132" mass="14773">MSEAAEASEASAILFLDIDGVLHPVDEQEDKYFAQPNLEQLLRIVEATGARVVLSSTWRLDPTWGPQAEERLAQVSPLLKLLGKTPYFRHEGRAAEIRAWLADHPCSRWVAIDDMPLEEAANQLRTLGLELP</sequence>
<dbReference type="Proteomes" id="UP000604046">
    <property type="component" value="Unassembled WGS sequence"/>
</dbReference>
<organism evidence="1 2">
    <name type="scientific">Symbiodinium natans</name>
    <dbReference type="NCBI Taxonomy" id="878477"/>
    <lineage>
        <taxon>Eukaryota</taxon>
        <taxon>Sar</taxon>
        <taxon>Alveolata</taxon>
        <taxon>Dinophyceae</taxon>
        <taxon>Suessiales</taxon>
        <taxon>Symbiodiniaceae</taxon>
        <taxon>Symbiodinium</taxon>
    </lineage>
</organism>
<dbReference type="AlphaFoldDB" id="A0A812RN54"/>
<gene>
    <name evidence="1" type="ORF">SNAT2548_LOCUS24396</name>
</gene>
<dbReference type="EMBL" id="CAJNDS010002357">
    <property type="protein sequence ID" value="CAE7447376.1"/>
    <property type="molecule type" value="Genomic_DNA"/>
</dbReference>
<dbReference type="Pfam" id="PF18143">
    <property type="entry name" value="HAD_SAK_2"/>
    <property type="match status" value="1"/>
</dbReference>
<name>A0A812RN54_9DINO</name>
<protein>
    <submittedName>
        <fullName evidence="1">Uncharacterized protein</fullName>
    </submittedName>
</protein>